<protein>
    <submittedName>
        <fullName evidence="1">Uncharacterized protein</fullName>
    </submittedName>
</protein>
<dbReference type="RefSeq" id="WP_258549541.1">
    <property type="nucleotide sequence ID" value="NZ_QNRJ01000001.1"/>
</dbReference>
<organism evidence="1 2">
    <name type="scientific">Rossellomorea aquimaris</name>
    <dbReference type="NCBI Taxonomy" id="189382"/>
    <lineage>
        <taxon>Bacteria</taxon>
        <taxon>Bacillati</taxon>
        <taxon>Bacillota</taxon>
        <taxon>Bacilli</taxon>
        <taxon>Bacillales</taxon>
        <taxon>Bacillaceae</taxon>
        <taxon>Rossellomorea</taxon>
    </lineage>
</organism>
<sequence length="43" mass="5148">MSNKKEKEVKSSSTESKDTVWDSFWKLSKPVEVNKEEKIVKWF</sequence>
<comment type="caution">
    <text evidence="1">The sequence shown here is derived from an EMBL/GenBank/DDBJ whole genome shotgun (WGS) entry which is preliminary data.</text>
</comment>
<reference evidence="1 2" key="1">
    <citation type="submission" date="2018-06" db="EMBL/GenBank/DDBJ databases">
        <title>Freshwater and sediment microbial communities from various areas in North America, analyzing microbe dynamics in response to fracking.</title>
        <authorList>
            <person name="Lamendella R."/>
        </authorList>
    </citation>
    <scope>NUCLEOTIDE SEQUENCE [LARGE SCALE GENOMIC DNA]</scope>
    <source>
        <strain evidence="1 2">97B</strain>
    </source>
</reference>
<evidence type="ECO:0000313" key="1">
    <source>
        <dbReference type="EMBL" id="RBP08121.1"/>
    </source>
</evidence>
<dbReference type="AlphaFoldDB" id="A0A366F0F2"/>
<name>A0A366F0F2_9BACI</name>
<proteinExistence type="predicted"/>
<gene>
    <name evidence="1" type="ORF">DET59_101496</name>
</gene>
<accession>A0A366F0F2</accession>
<dbReference type="Proteomes" id="UP000252118">
    <property type="component" value="Unassembled WGS sequence"/>
</dbReference>
<evidence type="ECO:0000313" key="2">
    <source>
        <dbReference type="Proteomes" id="UP000252118"/>
    </source>
</evidence>
<dbReference type="EMBL" id="QNRJ01000001">
    <property type="protein sequence ID" value="RBP08121.1"/>
    <property type="molecule type" value="Genomic_DNA"/>
</dbReference>